<dbReference type="PRINTS" id="PR00111">
    <property type="entry name" value="ABHYDROLASE"/>
</dbReference>
<evidence type="ECO:0000313" key="3">
    <source>
        <dbReference type="Proteomes" id="UP000620266"/>
    </source>
</evidence>
<dbReference type="GO" id="GO:0016787">
    <property type="term" value="F:hydrolase activity"/>
    <property type="evidence" value="ECO:0007669"/>
    <property type="project" value="UniProtKB-KW"/>
</dbReference>
<dbReference type="EMBL" id="BMCG01000006">
    <property type="protein sequence ID" value="GGC17542.1"/>
    <property type="molecule type" value="Genomic_DNA"/>
</dbReference>
<dbReference type="InterPro" id="IPR029058">
    <property type="entry name" value="AB_hydrolase_fold"/>
</dbReference>
<dbReference type="PANTHER" id="PTHR43798:SF33">
    <property type="entry name" value="HYDROLASE, PUTATIVE (AFU_ORTHOLOGUE AFUA_2G14860)-RELATED"/>
    <property type="match status" value="1"/>
</dbReference>
<keyword evidence="3" id="KW-1185">Reference proteome</keyword>
<dbReference type="Gene3D" id="3.40.50.1820">
    <property type="entry name" value="alpha/beta hydrolase"/>
    <property type="match status" value="1"/>
</dbReference>
<reference evidence="2" key="2">
    <citation type="submission" date="2020-09" db="EMBL/GenBank/DDBJ databases">
        <authorList>
            <person name="Sun Q."/>
            <person name="Sedlacek I."/>
        </authorList>
    </citation>
    <scope>NUCLEOTIDE SEQUENCE</scope>
    <source>
        <strain evidence="2">CCM 7086</strain>
    </source>
</reference>
<dbReference type="AlphaFoldDB" id="A0A8J2UP15"/>
<sequence>MKSSRSEFFAIRGLRHHVRHWGEEGAPVLFMLHGWMDVSATFQFLVDAMARDVHVIAPDWRGFGGTAHAPGGYWFPDYLADLDALIAHYSPQAPVDLLGHSLGANVAGVYAGVRPQHVRRLILLEGFGMPSPAPTEAPRRYAQWLDEVRDTPSLRSYATSAEVAARLQKNNARLSDARAAFLATHWAAQGEDGRWHLQADARHRRSNPVLYRLEEVLACWQQVSAPVLWVDAAQSELLPRFGDAQQARAEVERRRAHLADVHSLTVEDAGHMLHHDQPERIAAAIDAFLE</sequence>
<keyword evidence="2" id="KW-0378">Hydrolase</keyword>
<comment type="caution">
    <text evidence="2">The sequence shown here is derived from an EMBL/GenBank/DDBJ whole genome shotgun (WGS) entry which is preliminary data.</text>
</comment>
<dbReference type="GO" id="GO:0016020">
    <property type="term" value="C:membrane"/>
    <property type="evidence" value="ECO:0007669"/>
    <property type="project" value="TreeGrafter"/>
</dbReference>
<dbReference type="PANTHER" id="PTHR43798">
    <property type="entry name" value="MONOACYLGLYCEROL LIPASE"/>
    <property type="match status" value="1"/>
</dbReference>
<gene>
    <name evidence="2" type="ORF">GCM10007205_28200</name>
</gene>
<organism evidence="2 3">
    <name type="scientific">Oxalicibacterium flavum</name>
    <dbReference type="NCBI Taxonomy" id="179467"/>
    <lineage>
        <taxon>Bacteria</taxon>
        <taxon>Pseudomonadati</taxon>
        <taxon>Pseudomonadota</taxon>
        <taxon>Betaproteobacteria</taxon>
        <taxon>Burkholderiales</taxon>
        <taxon>Oxalobacteraceae</taxon>
        <taxon>Oxalicibacterium</taxon>
    </lineage>
</organism>
<dbReference type="Pfam" id="PF00561">
    <property type="entry name" value="Abhydrolase_1"/>
    <property type="match status" value="1"/>
</dbReference>
<name>A0A8J2UP15_9BURK</name>
<dbReference type="SUPFAM" id="SSF53474">
    <property type="entry name" value="alpha/beta-Hydrolases"/>
    <property type="match status" value="1"/>
</dbReference>
<feature type="domain" description="AB hydrolase-1" evidence="1">
    <location>
        <begin position="27"/>
        <end position="277"/>
    </location>
</feature>
<evidence type="ECO:0000313" key="2">
    <source>
        <dbReference type="EMBL" id="GGC17542.1"/>
    </source>
</evidence>
<dbReference type="InterPro" id="IPR000073">
    <property type="entry name" value="AB_hydrolase_1"/>
</dbReference>
<proteinExistence type="predicted"/>
<evidence type="ECO:0000259" key="1">
    <source>
        <dbReference type="Pfam" id="PF00561"/>
    </source>
</evidence>
<dbReference type="RefSeq" id="WP_188397292.1">
    <property type="nucleotide sequence ID" value="NZ_BMCG01000006.1"/>
</dbReference>
<dbReference type="InterPro" id="IPR050266">
    <property type="entry name" value="AB_hydrolase_sf"/>
</dbReference>
<protein>
    <submittedName>
        <fullName evidence="2">Hydrolase</fullName>
    </submittedName>
</protein>
<accession>A0A8J2UP15</accession>
<dbReference type="Proteomes" id="UP000620266">
    <property type="component" value="Unassembled WGS sequence"/>
</dbReference>
<reference evidence="2" key="1">
    <citation type="journal article" date="2014" name="Int. J. Syst. Evol. Microbiol.">
        <title>Complete genome sequence of Corynebacterium casei LMG S-19264T (=DSM 44701T), isolated from a smear-ripened cheese.</title>
        <authorList>
            <consortium name="US DOE Joint Genome Institute (JGI-PGF)"/>
            <person name="Walter F."/>
            <person name="Albersmeier A."/>
            <person name="Kalinowski J."/>
            <person name="Ruckert C."/>
        </authorList>
    </citation>
    <scope>NUCLEOTIDE SEQUENCE</scope>
    <source>
        <strain evidence="2">CCM 7086</strain>
    </source>
</reference>